<gene>
    <name evidence="7" type="ORF">DDR33_02785</name>
</gene>
<sequence length="380" mass="41480">MKLRFKWLSAVVCAAPGLLMAQDGKYVLNGRLAPLPETAKAYLYYQTKEGAATDSVIIKNGAFMFSGTIEQPLSSYLIINPEGSGIRRRGLPMLQLYLEPGKISVSGADSLQNAKVAGGPVNTDNDVLKNLLKPVNEKMAAIQKEYANAPEAKQKSEEFTSALQKRYEALEGEQKAVYKTYIKSHPGSLISLFSIKDLAGSVPDVAEVEPLFNSLSASVKSSRAGVAYAEELKNMKKTAVGAIAPDFTMTDTLGKSVSLRDFRGKYVLIDFWASWCGPCRAENPNVVKAFAAYKSKGFTVLGVSLDQPGARDRWIKAIHDDGLTWTQVSDLKGWKNEAAALYSVRAIPQNFLVNPDGKIIATNIRGEELQNTLTRFIGKN</sequence>
<dbReference type="Pfam" id="PF00578">
    <property type="entry name" value="AhpC-TSA"/>
    <property type="match status" value="1"/>
</dbReference>
<comment type="subcellular location">
    <subcellularLocation>
        <location evidence="1">Cell envelope</location>
    </subcellularLocation>
</comment>
<organism evidence="7 8">
    <name type="scientific">Pararcticibacter amylolyticus</name>
    <dbReference type="NCBI Taxonomy" id="2173175"/>
    <lineage>
        <taxon>Bacteria</taxon>
        <taxon>Pseudomonadati</taxon>
        <taxon>Bacteroidota</taxon>
        <taxon>Sphingobacteriia</taxon>
        <taxon>Sphingobacteriales</taxon>
        <taxon>Sphingobacteriaceae</taxon>
        <taxon>Pararcticibacter</taxon>
    </lineage>
</organism>
<dbReference type="SUPFAM" id="SSF52833">
    <property type="entry name" value="Thioredoxin-like"/>
    <property type="match status" value="1"/>
</dbReference>
<evidence type="ECO:0000256" key="5">
    <source>
        <dbReference type="SAM" id="SignalP"/>
    </source>
</evidence>
<dbReference type="GO" id="GO:0016209">
    <property type="term" value="F:antioxidant activity"/>
    <property type="evidence" value="ECO:0007669"/>
    <property type="project" value="InterPro"/>
</dbReference>
<dbReference type="PANTHER" id="PTHR42852:SF6">
    <property type="entry name" value="THIOL:DISULFIDE INTERCHANGE PROTEIN DSBE"/>
    <property type="match status" value="1"/>
</dbReference>
<name>A0A2U2PKW4_9SPHI</name>
<evidence type="ECO:0000256" key="4">
    <source>
        <dbReference type="ARBA" id="ARBA00023284"/>
    </source>
</evidence>
<dbReference type="RefSeq" id="WP_109414246.1">
    <property type="nucleotide sequence ID" value="NZ_QEAS01000002.1"/>
</dbReference>
<evidence type="ECO:0000256" key="3">
    <source>
        <dbReference type="ARBA" id="ARBA00023157"/>
    </source>
</evidence>
<accession>A0A2U2PKW4</accession>
<reference evidence="7 8" key="1">
    <citation type="submission" date="2018-04" db="EMBL/GenBank/DDBJ databases">
        <title>Pedobacter chongqingensis sp. nov., isolated from a rottenly hemp rope.</title>
        <authorList>
            <person name="Cai Y."/>
        </authorList>
    </citation>
    <scope>NUCLEOTIDE SEQUENCE [LARGE SCALE GENOMIC DNA]</scope>
    <source>
        <strain evidence="7 8">FJ4-8</strain>
    </source>
</reference>
<evidence type="ECO:0000259" key="6">
    <source>
        <dbReference type="PROSITE" id="PS51352"/>
    </source>
</evidence>
<feature type="domain" description="Thioredoxin" evidence="6">
    <location>
        <begin position="238"/>
        <end position="380"/>
    </location>
</feature>
<dbReference type="GO" id="GO:0016491">
    <property type="term" value="F:oxidoreductase activity"/>
    <property type="evidence" value="ECO:0007669"/>
    <property type="project" value="InterPro"/>
</dbReference>
<keyword evidence="2" id="KW-0201">Cytochrome c-type biogenesis</keyword>
<dbReference type="Pfam" id="PF14289">
    <property type="entry name" value="DUF4369"/>
    <property type="match status" value="1"/>
</dbReference>
<dbReference type="GO" id="GO:0017004">
    <property type="term" value="P:cytochrome complex assembly"/>
    <property type="evidence" value="ECO:0007669"/>
    <property type="project" value="UniProtKB-KW"/>
</dbReference>
<dbReference type="PROSITE" id="PS51352">
    <property type="entry name" value="THIOREDOXIN_2"/>
    <property type="match status" value="1"/>
</dbReference>
<feature type="chain" id="PRO_5015737275" evidence="5">
    <location>
        <begin position="22"/>
        <end position="380"/>
    </location>
</feature>
<keyword evidence="3" id="KW-1015">Disulfide bond</keyword>
<dbReference type="InterPro" id="IPR000866">
    <property type="entry name" value="AhpC/TSA"/>
</dbReference>
<dbReference type="Proteomes" id="UP000245647">
    <property type="component" value="Unassembled WGS sequence"/>
</dbReference>
<dbReference type="AlphaFoldDB" id="A0A2U2PKW4"/>
<dbReference type="Gene3D" id="3.40.30.10">
    <property type="entry name" value="Glutaredoxin"/>
    <property type="match status" value="1"/>
</dbReference>
<dbReference type="InterPro" id="IPR025380">
    <property type="entry name" value="DUF4369"/>
</dbReference>
<dbReference type="PROSITE" id="PS00194">
    <property type="entry name" value="THIOREDOXIN_1"/>
    <property type="match status" value="1"/>
</dbReference>
<dbReference type="EMBL" id="QEAS01000002">
    <property type="protein sequence ID" value="PWG81968.1"/>
    <property type="molecule type" value="Genomic_DNA"/>
</dbReference>
<evidence type="ECO:0000256" key="1">
    <source>
        <dbReference type="ARBA" id="ARBA00004196"/>
    </source>
</evidence>
<comment type="caution">
    <text evidence="7">The sequence shown here is derived from an EMBL/GenBank/DDBJ whole genome shotgun (WGS) entry which is preliminary data.</text>
</comment>
<dbReference type="CDD" id="cd02966">
    <property type="entry name" value="TlpA_like_family"/>
    <property type="match status" value="1"/>
</dbReference>
<keyword evidence="4" id="KW-0676">Redox-active center</keyword>
<dbReference type="InterPro" id="IPR050553">
    <property type="entry name" value="Thioredoxin_ResA/DsbE_sf"/>
</dbReference>
<proteinExistence type="predicted"/>
<keyword evidence="5" id="KW-0732">Signal</keyword>
<feature type="signal peptide" evidence="5">
    <location>
        <begin position="1"/>
        <end position="21"/>
    </location>
</feature>
<dbReference type="OrthoDB" id="750178at2"/>
<dbReference type="GO" id="GO:0030313">
    <property type="term" value="C:cell envelope"/>
    <property type="evidence" value="ECO:0007669"/>
    <property type="project" value="UniProtKB-SubCell"/>
</dbReference>
<evidence type="ECO:0000313" key="7">
    <source>
        <dbReference type="EMBL" id="PWG81968.1"/>
    </source>
</evidence>
<dbReference type="PANTHER" id="PTHR42852">
    <property type="entry name" value="THIOL:DISULFIDE INTERCHANGE PROTEIN DSBE"/>
    <property type="match status" value="1"/>
</dbReference>
<evidence type="ECO:0000313" key="8">
    <source>
        <dbReference type="Proteomes" id="UP000245647"/>
    </source>
</evidence>
<dbReference type="InterPro" id="IPR013766">
    <property type="entry name" value="Thioredoxin_domain"/>
</dbReference>
<protein>
    <submittedName>
        <fullName evidence="7">Alkyl hydroperoxide reductase</fullName>
    </submittedName>
</protein>
<keyword evidence="8" id="KW-1185">Reference proteome</keyword>
<dbReference type="InterPro" id="IPR017937">
    <property type="entry name" value="Thioredoxin_CS"/>
</dbReference>
<dbReference type="InterPro" id="IPR036249">
    <property type="entry name" value="Thioredoxin-like_sf"/>
</dbReference>
<evidence type="ECO:0000256" key="2">
    <source>
        <dbReference type="ARBA" id="ARBA00022748"/>
    </source>
</evidence>